<evidence type="ECO:0000313" key="2">
    <source>
        <dbReference type="EMBL" id="MEQ2467594.1"/>
    </source>
</evidence>
<protein>
    <recommendedName>
        <fullName evidence="4">EamA domain-containing protein</fullName>
    </recommendedName>
</protein>
<reference evidence="2 3" key="1">
    <citation type="submission" date="2024-03" db="EMBL/GenBank/DDBJ databases">
        <title>Human intestinal bacterial collection.</title>
        <authorList>
            <person name="Pauvert C."/>
            <person name="Hitch T.C.A."/>
            <person name="Clavel T."/>
        </authorList>
    </citation>
    <scope>NUCLEOTIDE SEQUENCE [LARGE SCALE GENOMIC DNA]</scope>
    <source>
        <strain evidence="2 3">CLA-SR-H024</strain>
    </source>
</reference>
<feature type="transmembrane region" description="Helical" evidence="1">
    <location>
        <begin position="88"/>
        <end position="107"/>
    </location>
</feature>
<dbReference type="RefSeq" id="WP_031539601.1">
    <property type="nucleotide sequence ID" value="NZ_JBBMFN010000056.1"/>
</dbReference>
<dbReference type="EMBL" id="JBBMFN010000056">
    <property type="protein sequence ID" value="MEQ2467594.1"/>
    <property type="molecule type" value="Genomic_DNA"/>
</dbReference>
<evidence type="ECO:0000313" key="3">
    <source>
        <dbReference type="Proteomes" id="UP001465426"/>
    </source>
</evidence>
<feature type="transmembrane region" description="Helical" evidence="1">
    <location>
        <begin position="61"/>
        <end position="82"/>
    </location>
</feature>
<dbReference type="Proteomes" id="UP001465426">
    <property type="component" value="Unassembled WGS sequence"/>
</dbReference>
<accession>A0ABV1F2I7</accession>
<evidence type="ECO:0000256" key="1">
    <source>
        <dbReference type="SAM" id="Phobius"/>
    </source>
</evidence>
<organism evidence="2 3">
    <name type="scientific">Niallia hominis</name>
    <dbReference type="NCBI Taxonomy" id="3133173"/>
    <lineage>
        <taxon>Bacteria</taxon>
        <taxon>Bacillati</taxon>
        <taxon>Bacillota</taxon>
        <taxon>Bacilli</taxon>
        <taxon>Bacillales</taxon>
        <taxon>Bacillaceae</taxon>
        <taxon>Niallia</taxon>
    </lineage>
</organism>
<sequence>MLISLLRLTFALSWLTLYFMPKKAVKRYIPSATMSALLVMITVFIGSHYKSWKVKGGNKTRIYNILSVILGPFSVGTIWVLYFTFRKFWIYILANFVQNFIYAFPILTFLKKVGFIKYVRFTRIHHLYASMSYALIIYFFQLYLEKGTSSEITSFDKKIPKM</sequence>
<gene>
    <name evidence="2" type="ORF">WMO63_18215</name>
</gene>
<keyword evidence="1" id="KW-1133">Transmembrane helix</keyword>
<keyword evidence="3" id="KW-1185">Reference proteome</keyword>
<name>A0ABV1F2I7_9BACI</name>
<evidence type="ECO:0008006" key="4">
    <source>
        <dbReference type="Google" id="ProtNLM"/>
    </source>
</evidence>
<feature type="transmembrane region" description="Helical" evidence="1">
    <location>
        <begin position="127"/>
        <end position="144"/>
    </location>
</feature>
<keyword evidence="1" id="KW-0812">Transmembrane</keyword>
<feature type="transmembrane region" description="Helical" evidence="1">
    <location>
        <begin position="29"/>
        <end position="49"/>
    </location>
</feature>
<proteinExistence type="predicted"/>
<comment type="caution">
    <text evidence="2">The sequence shown here is derived from an EMBL/GenBank/DDBJ whole genome shotgun (WGS) entry which is preliminary data.</text>
</comment>
<keyword evidence="1" id="KW-0472">Membrane</keyword>